<dbReference type="SUPFAM" id="SSF57701">
    <property type="entry name" value="Zn2/Cys6 DNA-binding domain"/>
    <property type="match status" value="1"/>
</dbReference>
<evidence type="ECO:0000313" key="5">
    <source>
        <dbReference type="EMBL" id="UNI23260.1"/>
    </source>
</evidence>
<feature type="region of interest" description="Disordered" evidence="3">
    <location>
        <begin position="1"/>
        <end position="141"/>
    </location>
</feature>
<dbReference type="PROSITE" id="PS00463">
    <property type="entry name" value="ZN2_CY6_FUNGAL_1"/>
    <property type="match status" value="1"/>
</dbReference>
<dbReference type="InterPro" id="IPR036864">
    <property type="entry name" value="Zn2-C6_fun-type_DNA-bd_sf"/>
</dbReference>
<evidence type="ECO:0000256" key="2">
    <source>
        <dbReference type="ARBA" id="ARBA00023242"/>
    </source>
</evidence>
<dbReference type="GeneID" id="72071037"/>
<feature type="domain" description="Zn(2)-C6 fungal-type" evidence="4">
    <location>
        <begin position="149"/>
        <end position="179"/>
    </location>
</feature>
<keyword evidence="5" id="KW-0238">DNA-binding</keyword>
<dbReference type="PROSITE" id="PS50048">
    <property type="entry name" value="ZN2_CY6_FUNGAL_2"/>
    <property type="match status" value="1"/>
</dbReference>
<dbReference type="GO" id="GO:0003677">
    <property type="term" value="F:DNA binding"/>
    <property type="evidence" value="ECO:0007669"/>
    <property type="project" value="UniProtKB-KW"/>
</dbReference>
<feature type="compositionally biased region" description="Pro residues" evidence="3">
    <location>
        <begin position="210"/>
        <end position="219"/>
    </location>
</feature>
<dbReference type="InterPro" id="IPR007219">
    <property type="entry name" value="XnlR_reg_dom"/>
</dbReference>
<dbReference type="PANTHER" id="PTHR47785">
    <property type="entry name" value="ZN(II)2CYS6 TRANSCRIPTION FACTOR (EUROFUNG)-RELATED-RELATED"/>
    <property type="match status" value="1"/>
</dbReference>
<feature type="region of interest" description="Disordered" evidence="3">
    <location>
        <begin position="706"/>
        <end position="738"/>
    </location>
</feature>
<accession>A0A9Q8QP18</accession>
<dbReference type="KEGG" id="ptkz:JDV02_009092"/>
<feature type="compositionally biased region" description="Basic and acidic residues" evidence="3">
    <location>
        <begin position="292"/>
        <end position="301"/>
    </location>
</feature>
<protein>
    <submittedName>
        <fullName evidence="5">GAL4-like Zn(II)2Cys6 (Or C6 zinc) binuclear cluster DNA-binding domain</fullName>
    </submittedName>
</protein>
<dbReference type="OrthoDB" id="4356994at2759"/>
<dbReference type="GO" id="GO:0008270">
    <property type="term" value="F:zinc ion binding"/>
    <property type="evidence" value="ECO:0007669"/>
    <property type="project" value="InterPro"/>
</dbReference>
<dbReference type="InterPro" id="IPR001138">
    <property type="entry name" value="Zn2Cys6_DnaBD"/>
</dbReference>
<evidence type="ECO:0000259" key="4">
    <source>
        <dbReference type="PROSITE" id="PS50048"/>
    </source>
</evidence>
<dbReference type="GO" id="GO:0000981">
    <property type="term" value="F:DNA-binding transcription factor activity, RNA polymerase II-specific"/>
    <property type="evidence" value="ECO:0007669"/>
    <property type="project" value="InterPro"/>
</dbReference>
<dbReference type="Gene3D" id="4.10.240.10">
    <property type="entry name" value="Zn(2)-C6 fungal-type DNA-binding domain"/>
    <property type="match status" value="1"/>
</dbReference>
<keyword evidence="6" id="KW-1185">Reference proteome</keyword>
<dbReference type="RefSeq" id="XP_047846741.1">
    <property type="nucleotide sequence ID" value="XM_047990732.1"/>
</dbReference>
<dbReference type="InterPro" id="IPR053181">
    <property type="entry name" value="EcdB-like_regulator"/>
</dbReference>
<dbReference type="AlphaFoldDB" id="A0A9Q8QP18"/>
<feature type="region of interest" description="Disordered" evidence="3">
    <location>
        <begin position="282"/>
        <end position="315"/>
    </location>
</feature>
<dbReference type="Proteomes" id="UP000829364">
    <property type="component" value="Chromosome 9"/>
</dbReference>
<feature type="compositionally biased region" description="Low complexity" evidence="3">
    <location>
        <begin position="706"/>
        <end position="730"/>
    </location>
</feature>
<dbReference type="CDD" id="cd00067">
    <property type="entry name" value="GAL4"/>
    <property type="match status" value="1"/>
</dbReference>
<organism evidence="5 6">
    <name type="scientific">Purpureocillium takamizusanense</name>
    <dbReference type="NCBI Taxonomy" id="2060973"/>
    <lineage>
        <taxon>Eukaryota</taxon>
        <taxon>Fungi</taxon>
        <taxon>Dikarya</taxon>
        <taxon>Ascomycota</taxon>
        <taxon>Pezizomycotina</taxon>
        <taxon>Sordariomycetes</taxon>
        <taxon>Hypocreomycetidae</taxon>
        <taxon>Hypocreales</taxon>
        <taxon>Ophiocordycipitaceae</taxon>
        <taxon>Purpureocillium</taxon>
    </lineage>
</organism>
<dbReference type="PANTHER" id="PTHR47785:SF5">
    <property type="entry name" value="ZN(II)2CYS6 TRANSCRIPTION FACTOR (EUROFUNG)"/>
    <property type="match status" value="1"/>
</dbReference>
<dbReference type="Pfam" id="PF00172">
    <property type="entry name" value="Zn_clus"/>
    <property type="match status" value="1"/>
</dbReference>
<dbReference type="GO" id="GO:0006351">
    <property type="term" value="P:DNA-templated transcription"/>
    <property type="evidence" value="ECO:0007669"/>
    <property type="project" value="InterPro"/>
</dbReference>
<evidence type="ECO:0000256" key="1">
    <source>
        <dbReference type="ARBA" id="ARBA00022723"/>
    </source>
</evidence>
<gene>
    <name evidence="5" type="primary">ZCF27_1</name>
    <name evidence="5" type="ORF">JDV02_009092</name>
</gene>
<name>A0A9Q8QP18_9HYPO</name>
<keyword evidence="2" id="KW-0539">Nucleus</keyword>
<proteinExistence type="predicted"/>
<dbReference type="Pfam" id="PF04082">
    <property type="entry name" value="Fungal_trans"/>
    <property type="match status" value="1"/>
</dbReference>
<evidence type="ECO:0000313" key="6">
    <source>
        <dbReference type="Proteomes" id="UP000829364"/>
    </source>
</evidence>
<evidence type="ECO:0000256" key="3">
    <source>
        <dbReference type="SAM" id="MobiDB-lite"/>
    </source>
</evidence>
<sequence>MSPLPAFHGQRAHHLHGGGGGGQSEAARAVASLPPPAAAGEPRQSHRRVQDEEGDVDDADGRGLSRRAAGAGGLFTSANTTGGRVTAAATASAASATRVHGHSGPDNNDDDDEGGASPPPPPTASGRRAGKRPAARGTAFYPRKRANTACQVCRARKTKCDNKRPSCTYCESVGATCIQSPVDLSSFDPASLKILDRLDDLERLLRSATVPPPPPPPPSVGDAGSGGRAAAAGAPDPDPDPDSATPAPGPTTASAMPLPLPMARNASEGYVFAQLPQMQTMPFGAAYDDDDGGGHDDDQRLSARGSSGTGHLARVNDARHGPRVNSVLPQRIDHILQWPVFRNSSNHVFLTPPPPTSAACDTVSSPATAATTTISALVDMESHRIYRLLDNFFLYIHCKNPILDEPSARRMVVRAFLDGIDWSAASCLALLICALGSVATPFGPSPETRIGTQAYADAQAFFLAAQKRIGVLLVKDDIIGAQCLFLSGVYMMMVEFKPVHAWRFFNQALAACQHLPFLSRAQTLAAGASPDSMEMGVEDTQEQAVYWSAWKSERELRGELSLPDFDIRHSGSTLYPPFFPAPPVPPAESPDGPSSETQRSRAAWLFYLAEISLRRLTSRLCSEVLTLRQRYASSDSAFLDVLADMTPEYEAQAREWSDSLPAELSIHTPIDEDGIERSVLRGRLINLFEMVYWPFVMASLDNSSALPPGNSSSNSSSNSSNNSGSSSNSATGPPPLRPQLQELARRGLDTHVHQLRANEPGFFHRHHGGFFMIRACTRSALTLVAAARTGCKTMPEGWEEAVYKAIGMLAYWEDEDPPLAGWKMVLEREMASIQT</sequence>
<feature type="region of interest" description="Disordered" evidence="3">
    <location>
        <begin position="206"/>
        <end position="259"/>
    </location>
</feature>
<dbReference type="EMBL" id="CP086362">
    <property type="protein sequence ID" value="UNI23260.1"/>
    <property type="molecule type" value="Genomic_DNA"/>
</dbReference>
<dbReference type="CDD" id="cd12148">
    <property type="entry name" value="fungal_TF_MHR"/>
    <property type="match status" value="1"/>
</dbReference>
<feature type="compositionally biased region" description="Low complexity" evidence="3">
    <location>
        <begin position="242"/>
        <end position="255"/>
    </location>
</feature>
<reference evidence="5" key="1">
    <citation type="submission" date="2021-11" db="EMBL/GenBank/DDBJ databases">
        <title>Purpureocillium_takamizusanense_genome.</title>
        <authorList>
            <person name="Nguyen N.-H."/>
        </authorList>
    </citation>
    <scope>NUCLEOTIDE SEQUENCE</scope>
    <source>
        <strain evidence="5">PT3</strain>
    </source>
</reference>
<feature type="compositionally biased region" description="Low complexity" evidence="3">
    <location>
        <begin position="80"/>
        <end position="98"/>
    </location>
</feature>
<dbReference type="SMART" id="SM00066">
    <property type="entry name" value="GAL4"/>
    <property type="match status" value="1"/>
</dbReference>
<keyword evidence="1" id="KW-0479">Metal-binding</keyword>